<accession>A0A5J6N7F0</accession>
<evidence type="ECO:0000313" key="7">
    <source>
        <dbReference type="EMBL" id="QEX24985.1"/>
    </source>
</evidence>
<dbReference type="EMBL" id="CP042582">
    <property type="protein sequence ID" value="QEX24985.1"/>
    <property type="molecule type" value="Genomic_DNA"/>
</dbReference>
<dbReference type="PANTHER" id="PTHR11717:SF7">
    <property type="entry name" value="LOW MOLECULAR WEIGHT PHOSPHOTYROSINE PROTEIN PHOSPHATASE"/>
    <property type="match status" value="1"/>
</dbReference>
<comment type="similarity">
    <text evidence="1">Belongs to the low molecular weight phosphotyrosine protein phosphatase family.</text>
</comment>
<evidence type="ECO:0000256" key="2">
    <source>
        <dbReference type="ARBA" id="ARBA00013064"/>
    </source>
</evidence>
<proteinExistence type="inferred from homology"/>
<dbReference type="PRINTS" id="PR00719">
    <property type="entry name" value="LMWPTPASE"/>
</dbReference>
<dbReference type="Pfam" id="PF01451">
    <property type="entry name" value="LMWPc"/>
    <property type="match status" value="1"/>
</dbReference>
<evidence type="ECO:0000256" key="5">
    <source>
        <dbReference type="PIRSR" id="PIRSR617867-1"/>
    </source>
</evidence>
<dbReference type="SMART" id="SM00226">
    <property type="entry name" value="LMWPc"/>
    <property type="match status" value="1"/>
</dbReference>
<evidence type="ECO:0000256" key="3">
    <source>
        <dbReference type="ARBA" id="ARBA00022801"/>
    </source>
</evidence>
<dbReference type="RefSeq" id="WP_225308990.1">
    <property type="nucleotide sequence ID" value="NZ_CP042582.1"/>
</dbReference>
<evidence type="ECO:0000256" key="4">
    <source>
        <dbReference type="ARBA" id="ARBA00022912"/>
    </source>
</evidence>
<dbReference type="InterPro" id="IPR023485">
    <property type="entry name" value="Ptyr_pPase"/>
</dbReference>
<dbReference type="InterPro" id="IPR036196">
    <property type="entry name" value="Ptyr_pPase_sf"/>
</dbReference>
<keyword evidence="4" id="KW-0904">Protein phosphatase</keyword>
<dbReference type="EC" id="3.1.3.48" evidence="2"/>
<keyword evidence="3" id="KW-0378">Hydrolase</keyword>
<dbReference type="InterPro" id="IPR017867">
    <property type="entry name" value="Tyr_phospatase_low_mol_wt"/>
</dbReference>
<dbReference type="SUPFAM" id="SSF52788">
    <property type="entry name" value="Phosphotyrosine protein phosphatases I"/>
    <property type="match status" value="1"/>
</dbReference>
<evidence type="ECO:0000256" key="1">
    <source>
        <dbReference type="ARBA" id="ARBA00011063"/>
    </source>
</evidence>
<evidence type="ECO:0000313" key="8">
    <source>
        <dbReference type="Proteomes" id="UP000325797"/>
    </source>
</evidence>
<feature type="domain" description="Phosphotyrosine protein phosphatase I" evidence="6">
    <location>
        <begin position="8"/>
        <end position="157"/>
    </location>
</feature>
<feature type="active site" evidence="5">
    <location>
        <position position="20"/>
    </location>
</feature>
<evidence type="ECO:0000259" key="6">
    <source>
        <dbReference type="SMART" id="SM00226"/>
    </source>
</evidence>
<feature type="active site" description="Nucleophile" evidence="5">
    <location>
        <position position="14"/>
    </location>
</feature>
<dbReference type="PANTHER" id="PTHR11717">
    <property type="entry name" value="LOW MOLECULAR WEIGHT PROTEIN TYROSINE PHOSPHATASE"/>
    <property type="match status" value="1"/>
</dbReference>
<reference evidence="7 8" key="1">
    <citation type="submission" date="2019-08" db="EMBL/GenBank/DDBJ databases">
        <title>Hyperibacter terrae gen. nov., sp. nov. and Hyperibacter viscosus sp. nov., two new members in the family Rhodospirillaceae isolated from the rhizosphere of Hypericum perforatum.</title>
        <authorList>
            <person name="Noviana Z."/>
        </authorList>
    </citation>
    <scope>NUCLEOTIDE SEQUENCE [LARGE SCALE GENOMIC DNA]</scope>
    <source>
        <strain evidence="7 8">R5959</strain>
    </source>
</reference>
<dbReference type="Gene3D" id="3.40.50.2300">
    <property type="match status" value="1"/>
</dbReference>
<dbReference type="KEGG" id="hadh:FRZ61_49290"/>
<name>A0A5J6N7F0_9PROT</name>
<dbReference type="GO" id="GO:0004725">
    <property type="term" value="F:protein tyrosine phosphatase activity"/>
    <property type="evidence" value="ECO:0007669"/>
    <property type="project" value="UniProtKB-EC"/>
</dbReference>
<sequence>MPRDIVMKRILFVCTGNICRSPTAEGLFRHRIREAGLLESLEGDSAGTEGYHVGDPPDPRAIAEAARHGVAIEDLRARRLESADFERFDLLLGMDRGHLAIMRRLAPAGSRDRVGLLLEHAPDCGYREVPDPYYGGEAQYRLSYRLIDAGIDGLMRYLAGTVARASS</sequence>
<keyword evidence="8" id="KW-1185">Reference proteome</keyword>
<organism evidence="7 8">
    <name type="scientific">Hypericibacter adhaerens</name>
    <dbReference type="NCBI Taxonomy" id="2602016"/>
    <lineage>
        <taxon>Bacteria</taxon>
        <taxon>Pseudomonadati</taxon>
        <taxon>Pseudomonadota</taxon>
        <taxon>Alphaproteobacteria</taxon>
        <taxon>Rhodospirillales</taxon>
        <taxon>Dongiaceae</taxon>
        <taxon>Hypericibacter</taxon>
    </lineage>
</organism>
<protein>
    <recommendedName>
        <fullName evidence="2">protein-tyrosine-phosphatase</fullName>
        <ecNumber evidence="2">3.1.3.48</ecNumber>
    </recommendedName>
</protein>
<feature type="active site" description="Proton donor" evidence="5">
    <location>
        <position position="131"/>
    </location>
</feature>
<dbReference type="AlphaFoldDB" id="A0A5J6N7F0"/>
<dbReference type="CDD" id="cd16343">
    <property type="entry name" value="LMWPTP"/>
    <property type="match status" value="1"/>
</dbReference>
<dbReference type="Proteomes" id="UP000325797">
    <property type="component" value="Chromosome"/>
</dbReference>
<dbReference type="InterPro" id="IPR050438">
    <property type="entry name" value="LMW_PTPase"/>
</dbReference>
<gene>
    <name evidence="7" type="ORF">FRZ61_49290</name>
</gene>